<evidence type="ECO:0000256" key="5">
    <source>
        <dbReference type="ARBA" id="ARBA00022723"/>
    </source>
</evidence>
<reference evidence="17 18" key="1">
    <citation type="submission" date="2019-04" db="EMBL/GenBank/DDBJ databases">
        <title>Genome sequence of Bacillus hwajinpoensis strain Y2.</title>
        <authorList>
            <person name="Fair J.L."/>
            <person name="Maclea K.S."/>
        </authorList>
    </citation>
    <scope>NUCLEOTIDE SEQUENCE [LARGE SCALE GENOMIC DNA]</scope>
    <source>
        <strain evidence="17 18">Y2</strain>
    </source>
</reference>
<feature type="region of interest" description="Disordered" evidence="14">
    <location>
        <begin position="191"/>
        <end position="213"/>
    </location>
</feature>
<evidence type="ECO:0000259" key="16">
    <source>
        <dbReference type="Pfam" id="PF04116"/>
    </source>
</evidence>
<evidence type="ECO:0000256" key="10">
    <source>
        <dbReference type="ARBA" id="ARBA00023002"/>
    </source>
</evidence>
<feature type="transmembrane region" description="Helical" evidence="15">
    <location>
        <begin position="12"/>
        <end position="31"/>
    </location>
</feature>
<keyword evidence="13" id="KW-0275">Fatty acid biosynthesis</keyword>
<feature type="domain" description="Fatty acid hydroxylase" evidence="16">
    <location>
        <begin position="41"/>
        <end position="183"/>
    </location>
</feature>
<dbReference type="GO" id="GO:0006633">
    <property type="term" value="P:fatty acid biosynthetic process"/>
    <property type="evidence" value="ECO:0007669"/>
    <property type="project" value="UniProtKB-KW"/>
</dbReference>
<comment type="subcellular location">
    <subcellularLocation>
        <location evidence="2">Endoplasmic reticulum membrane</location>
        <topology evidence="2">Multi-pass membrane protein</topology>
    </subcellularLocation>
</comment>
<name>A0A4V5PYU4_9BACL</name>
<dbReference type="EMBL" id="SWFM01000001">
    <property type="protein sequence ID" value="TKD71398.1"/>
    <property type="molecule type" value="Genomic_DNA"/>
</dbReference>
<keyword evidence="6" id="KW-0256">Endoplasmic reticulum</keyword>
<dbReference type="GO" id="GO:0080132">
    <property type="term" value="F:fatty acid 2-hydroxylase activity"/>
    <property type="evidence" value="ECO:0007669"/>
    <property type="project" value="InterPro"/>
</dbReference>
<keyword evidence="4 15" id="KW-0812">Transmembrane</keyword>
<dbReference type="PANTHER" id="PTHR12863">
    <property type="entry name" value="FATTY ACID HYDROXYLASE"/>
    <property type="match status" value="1"/>
</dbReference>
<evidence type="ECO:0000256" key="15">
    <source>
        <dbReference type="SAM" id="Phobius"/>
    </source>
</evidence>
<evidence type="ECO:0000313" key="17">
    <source>
        <dbReference type="EMBL" id="TKD71398.1"/>
    </source>
</evidence>
<gene>
    <name evidence="17" type="ORF">FBF83_00890</name>
</gene>
<dbReference type="GO" id="GO:0016020">
    <property type="term" value="C:membrane"/>
    <property type="evidence" value="ECO:0007669"/>
    <property type="project" value="InterPro"/>
</dbReference>
<dbReference type="PANTHER" id="PTHR12863:SF1">
    <property type="entry name" value="FATTY ACID 2-HYDROXYLASE"/>
    <property type="match status" value="1"/>
</dbReference>
<keyword evidence="8" id="KW-0862">Zinc</keyword>
<evidence type="ECO:0000256" key="11">
    <source>
        <dbReference type="ARBA" id="ARBA00023098"/>
    </source>
</evidence>
<feature type="transmembrane region" description="Helical" evidence="15">
    <location>
        <begin position="90"/>
        <end position="110"/>
    </location>
</feature>
<organism evidence="17 18">
    <name type="scientific">Guptibacillus hwajinpoensis</name>
    <dbReference type="NCBI Taxonomy" id="208199"/>
    <lineage>
        <taxon>Bacteria</taxon>
        <taxon>Bacillati</taxon>
        <taxon>Bacillota</taxon>
        <taxon>Bacilli</taxon>
        <taxon>Bacillales</taxon>
        <taxon>Guptibacillaceae</taxon>
        <taxon>Guptibacillus</taxon>
    </lineage>
</organism>
<dbReference type="Proteomes" id="UP000310541">
    <property type="component" value="Unassembled WGS sequence"/>
</dbReference>
<evidence type="ECO:0000256" key="4">
    <source>
        <dbReference type="ARBA" id="ARBA00022692"/>
    </source>
</evidence>
<evidence type="ECO:0000256" key="14">
    <source>
        <dbReference type="SAM" id="MobiDB-lite"/>
    </source>
</evidence>
<keyword evidence="11" id="KW-0443">Lipid metabolism</keyword>
<evidence type="ECO:0000256" key="6">
    <source>
        <dbReference type="ARBA" id="ARBA00022824"/>
    </source>
</evidence>
<dbReference type="RefSeq" id="WP_136945275.1">
    <property type="nucleotide sequence ID" value="NZ_SWFM01000001.1"/>
</dbReference>
<dbReference type="Pfam" id="PF04116">
    <property type="entry name" value="FA_hydroxylase"/>
    <property type="match status" value="1"/>
</dbReference>
<keyword evidence="10" id="KW-0560">Oxidoreductase</keyword>
<dbReference type="InterPro" id="IPR006694">
    <property type="entry name" value="Fatty_acid_hydroxylase"/>
</dbReference>
<keyword evidence="5" id="KW-0479">Metal-binding</keyword>
<dbReference type="InterPro" id="IPR014430">
    <property type="entry name" value="Scs7"/>
</dbReference>
<feature type="transmembrane region" description="Helical" evidence="15">
    <location>
        <begin position="37"/>
        <end position="60"/>
    </location>
</feature>
<evidence type="ECO:0000256" key="2">
    <source>
        <dbReference type="ARBA" id="ARBA00004477"/>
    </source>
</evidence>
<comment type="caution">
    <text evidence="17">The sequence shown here is derived from an EMBL/GenBank/DDBJ whole genome shotgun (WGS) entry which is preliminary data.</text>
</comment>
<sequence length="213" mass="25013">MKKAHFFSFCLYPDVMIMSILLGASVIYILSQFTVQHLLFVLIGFLIFSVSEYTTHRFFFHLKAPKNPMFLKVLQRLHYDHHKDPNNLHLMFLPIWYTAPQFLIITYSIFLITHQLGSSVAVGVGLMSMLLFYEWKHYIAHQAIVPKTKFGKWLKKTHLLHHYKNENYWYGVTNPFVDILLGTFKDEKTVDKSKTAKSLEKQHSSKKIDSLDV</sequence>
<protein>
    <submittedName>
        <fullName evidence="17">Fatty acid hydroxylase family protein</fullName>
    </submittedName>
</protein>
<proteinExistence type="predicted"/>
<evidence type="ECO:0000256" key="9">
    <source>
        <dbReference type="ARBA" id="ARBA00022989"/>
    </source>
</evidence>
<keyword evidence="3" id="KW-0444">Lipid biosynthesis</keyword>
<evidence type="ECO:0000256" key="8">
    <source>
        <dbReference type="ARBA" id="ARBA00022833"/>
    </source>
</evidence>
<keyword evidence="12 15" id="KW-0472">Membrane</keyword>
<keyword evidence="9 15" id="KW-1133">Transmembrane helix</keyword>
<evidence type="ECO:0000256" key="1">
    <source>
        <dbReference type="ARBA" id="ARBA00001947"/>
    </source>
</evidence>
<dbReference type="AlphaFoldDB" id="A0A4V5PYU4"/>
<dbReference type="OrthoDB" id="9784228at2"/>
<evidence type="ECO:0000313" key="18">
    <source>
        <dbReference type="Proteomes" id="UP000310541"/>
    </source>
</evidence>
<evidence type="ECO:0000256" key="3">
    <source>
        <dbReference type="ARBA" id="ARBA00022516"/>
    </source>
</evidence>
<evidence type="ECO:0000256" key="13">
    <source>
        <dbReference type="ARBA" id="ARBA00023160"/>
    </source>
</evidence>
<keyword evidence="7" id="KW-0276">Fatty acid metabolism</keyword>
<evidence type="ECO:0000256" key="12">
    <source>
        <dbReference type="ARBA" id="ARBA00023136"/>
    </source>
</evidence>
<evidence type="ECO:0000256" key="7">
    <source>
        <dbReference type="ARBA" id="ARBA00022832"/>
    </source>
</evidence>
<accession>A0A4V5PYU4</accession>
<comment type="cofactor">
    <cofactor evidence="1">
        <name>Zn(2+)</name>
        <dbReference type="ChEBI" id="CHEBI:29105"/>
    </cofactor>
</comment>
<feature type="transmembrane region" description="Helical" evidence="15">
    <location>
        <begin position="116"/>
        <end position="133"/>
    </location>
</feature>
<dbReference type="GO" id="GO:0005506">
    <property type="term" value="F:iron ion binding"/>
    <property type="evidence" value="ECO:0007669"/>
    <property type="project" value="InterPro"/>
</dbReference>